<dbReference type="Pfam" id="PF16746">
    <property type="entry name" value="BAR_3"/>
    <property type="match status" value="1"/>
</dbReference>
<dbReference type="Pfam" id="PF16016">
    <property type="entry name" value="VASt"/>
    <property type="match status" value="1"/>
</dbReference>
<dbReference type="InterPro" id="IPR027267">
    <property type="entry name" value="AH/BAR_dom_sf"/>
</dbReference>
<comment type="similarity">
    <text evidence="2">Belongs to the YSP2 family.</text>
</comment>
<organism evidence="10 11">
    <name type="scientific">Ramalina farinacea</name>
    <dbReference type="NCBI Taxonomy" id="258253"/>
    <lineage>
        <taxon>Eukaryota</taxon>
        <taxon>Fungi</taxon>
        <taxon>Dikarya</taxon>
        <taxon>Ascomycota</taxon>
        <taxon>Pezizomycotina</taxon>
        <taxon>Lecanoromycetes</taxon>
        <taxon>OSLEUM clade</taxon>
        <taxon>Lecanoromycetidae</taxon>
        <taxon>Lecanorales</taxon>
        <taxon>Lecanorineae</taxon>
        <taxon>Ramalinaceae</taxon>
        <taxon>Ramalina</taxon>
    </lineage>
</organism>
<keyword evidence="4" id="KW-1133">Transmembrane helix</keyword>
<dbReference type="PROSITE" id="PS50003">
    <property type="entry name" value="PH_DOMAIN"/>
    <property type="match status" value="1"/>
</dbReference>
<gene>
    <name evidence="10" type="primary">SIP3</name>
    <name evidence="10" type="ORF">OHK93_006148</name>
</gene>
<comment type="caution">
    <text evidence="10">The sequence shown here is derived from an EMBL/GenBank/DDBJ whole genome shotgun (WGS) entry which is preliminary data.</text>
</comment>
<feature type="region of interest" description="Disordered" evidence="7">
    <location>
        <begin position="858"/>
        <end position="894"/>
    </location>
</feature>
<dbReference type="SUPFAM" id="SSF103657">
    <property type="entry name" value="BAR/IMD domain-like"/>
    <property type="match status" value="1"/>
</dbReference>
<dbReference type="GO" id="GO:0016020">
    <property type="term" value="C:membrane"/>
    <property type="evidence" value="ECO:0007669"/>
    <property type="project" value="UniProtKB-SubCell"/>
</dbReference>
<dbReference type="InterPro" id="IPR042067">
    <property type="entry name" value="Sip3_PH"/>
</dbReference>
<keyword evidence="3" id="KW-0812">Transmembrane</keyword>
<dbReference type="PROSITE" id="PS51778">
    <property type="entry name" value="VAST"/>
    <property type="match status" value="1"/>
</dbReference>
<keyword evidence="5" id="KW-0472">Membrane</keyword>
<dbReference type="EMBL" id="JAPUFD010000004">
    <property type="protein sequence ID" value="MDI1486886.1"/>
    <property type="molecule type" value="Genomic_DNA"/>
</dbReference>
<dbReference type="InterPro" id="IPR001849">
    <property type="entry name" value="PH_domain"/>
</dbReference>
<feature type="region of interest" description="Disordered" evidence="7">
    <location>
        <begin position="983"/>
        <end position="1010"/>
    </location>
</feature>
<feature type="region of interest" description="Disordered" evidence="7">
    <location>
        <begin position="274"/>
        <end position="304"/>
    </location>
</feature>
<feature type="domain" description="VASt" evidence="9">
    <location>
        <begin position="935"/>
        <end position="1118"/>
    </location>
</feature>
<feature type="compositionally biased region" description="Polar residues" evidence="7">
    <location>
        <begin position="861"/>
        <end position="887"/>
    </location>
</feature>
<feature type="coiled-coil region" evidence="6">
    <location>
        <begin position="119"/>
        <end position="149"/>
    </location>
</feature>
<keyword evidence="6" id="KW-0175">Coiled coil</keyword>
<dbReference type="InterPro" id="IPR004148">
    <property type="entry name" value="BAR_dom"/>
</dbReference>
<feature type="compositionally biased region" description="Polar residues" evidence="7">
    <location>
        <begin position="275"/>
        <end position="296"/>
    </location>
</feature>
<reference evidence="10" key="1">
    <citation type="journal article" date="2023" name="Genome Biol. Evol.">
        <title>First Whole Genome Sequence and Flow Cytometry Genome Size Data for the Lichen-Forming Fungus Ramalina farinacea (Ascomycota).</title>
        <authorList>
            <person name="Llewellyn T."/>
            <person name="Mian S."/>
            <person name="Hill R."/>
            <person name="Leitch I.J."/>
            <person name="Gaya E."/>
        </authorList>
    </citation>
    <scope>NUCLEOTIDE SEQUENCE</scope>
    <source>
        <strain evidence="10">LIQ254RAFAR</strain>
    </source>
</reference>
<dbReference type="SUPFAM" id="SSF50729">
    <property type="entry name" value="PH domain-like"/>
    <property type="match status" value="1"/>
</dbReference>
<dbReference type="InterPro" id="IPR004182">
    <property type="entry name" value="GRAM"/>
</dbReference>
<evidence type="ECO:0000256" key="5">
    <source>
        <dbReference type="ARBA" id="ARBA00023136"/>
    </source>
</evidence>
<dbReference type="CDD" id="cd13280">
    <property type="entry name" value="PH_SIP3"/>
    <property type="match status" value="1"/>
</dbReference>
<dbReference type="Gene3D" id="2.30.29.30">
    <property type="entry name" value="Pleckstrin-homology domain (PH domain)/Phosphotyrosine-binding domain (PTB)"/>
    <property type="match status" value="2"/>
</dbReference>
<dbReference type="PANTHER" id="PTHR14248">
    <property type="entry name" value="CYCLIN Y, ISOFORM A"/>
    <property type="match status" value="1"/>
</dbReference>
<keyword evidence="11" id="KW-1185">Reference proteome</keyword>
<dbReference type="Pfam" id="PF02893">
    <property type="entry name" value="GRAM"/>
    <property type="match status" value="1"/>
</dbReference>
<dbReference type="Gene3D" id="1.20.1270.60">
    <property type="entry name" value="Arfaptin homology (AH) domain/BAR domain"/>
    <property type="match status" value="1"/>
</dbReference>
<evidence type="ECO:0000256" key="4">
    <source>
        <dbReference type="ARBA" id="ARBA00022989"/>
    </source>
</evidence>
<sequence length="1415" mass="156835">MTVHLVDLRPVGLKEAALDSPTFRAGFTHFAEQVELLEKWLQGYYRSVTKLTHEFGPFESLVNNFVAQNVPPVHISEALIDHDYTLLAMKRYGDGVREFWNAALSGIRKMESNMGEPIKAFLQNDLRSFKDVKRNLEAAQKQMDALQSRYALQGKTKEPSSLREDAFQLHEARKAYLKISMDFSEAAPQLRMNLDKLLVKVFYDQWRDMHDIKLAPPSLAGKRGSDIDRVRGWSREMENGEKAFRKELQTARKAIQQSAELAIRPSRELEDYAVESSSATKQRGPSMSTLQLNPTKSRGGKAEKQSWLNLRTVTGKPSRTVWLRRWFYVKNGIFGWLVQGSRSGAVEESEKIGVLLCNVKLSNSDDRRYVFEVKTKDTTIVVQAETQPELNEWLYTFEVAKRKALEDPSSTESSSLAVRSQDPAFAITPPSAPEFAASAADAGISQSSDDPTVSAGVDRSSTLPVPTADLSSRNSFDVAVSRRTSALDGGGDSTRDPASRLMSKLDLHRKSVTTSATSPLASPGLSGSGIASLIAASHGSMAIGGGQLPVPPSPEPSSLRKVSTPLATIREMPTSTLAPNTLANPPAPTNLSNIAVIVNGERGVSLGRPTSSGGVPSGLLANVWGSTNWGFLNRLERGEVGDHKQSRPSTPKTVPVGGDVIPENEPPTLAGFNSSTSVPPAISPHRKTSSLEGLNPHALPALKTSALEYPNYYPLQLKTQDAQFRLLFPNVPPDEKVVLVFKATWNPNEQQDFPGRIYVTPGDVYFYSNHCGMTMTTSIRLDSIAEVTAASGRDWDVVFLHLKEESKISGFSRITIKTFLEPLKLLQRRLSFLVRNAATESITTEEIMKTLIKMEHDEAGSSPSENSWENVSINTPFDGSSTPTKQGSNRDRRDLRTSVLVDRGLYGDASPSDGNKKDKSFKLPKQPVAFIPSNMDEKVVEKEFDISPKALFHVMFGDRSAVWQLLYHERQGQRKWIHAAVPKASEANKKRRPSSTMDKTRSRTPAARVRGETGRVRRARVLDQQIIDSATEHLLYCISDRKTPWHLPYRKDFILLSKIVITHVAKSRCKLAVFVKVDWSTGPLPLASNLIKRAALQDMRLDAFDLVDLLSDQVRRLVGAHGRTKKAIAIFGQIGQQTQVSEFAGTDTPLAARLRRSRKPQTLASILLTVSGSFAETAVTSVFQIIGKCIGWSWNTVTANSLILILLGLSILVNLVLSPRNASNWWQERKAINFMSRLGVGSDRMMSKAIFLHDIQDATAIKTSSELSDESHPSRCRDTFDNIMSLSDVGDGFATSSPSSQKSHTSVALELQRSRQQLGFRRHDLLVALRVVNSIEKELLKAEWQRWVVGENARCRQLGVLLKERHDGPPTEGEGTRLESDNPLNMTLERRAEVNEWYEDYCNSCRSESAGTLEL</sequence>
<evidence type="ECO:0000259" key="8">
    <source>
        <dbReference type="PROSITE" id="PS50003"/>
    </source>
</evidence>
<evidence type="ECO:0000313" key="11">
    <source>
        <dbReference type="Proteomes" id="UP001161017"/>
    </source>
</evidence>
<feature type="region of interest" description="Disordered" evidence="7">
    <location>
        <begin position="640"/>
        <end position="659"/>
    </location>
</feature>
<evidence type="ECO:0000256" key="1">
    <source>
        <dbReference type="ARBA" id="ARBA00004167"/>
    </source>
</evidence>
<evidence type="ECO:0000256" key="3">
    <source>
        <dbReference type="ARBA" id="ARBA00022692"/>
    </source>
</evidence>
<evidence type="ECO:0000259" key="9">
    <source>
        <dbReference type="PROSITE" id="PS51778"/>
    </source>
</evidence>
<proteinExistence type="inferred from homology"/>
<name>A0AA43TPU0_9LECA</name>
<dbReference type="SMART" id="SM00233">
    <property type="entry name" value="PH"/>
    <property type="match status" value="1"/>
</dbReference>
<feature type="compositionally biased region" description="Polar residues" evidence="7">
    <location>
        <begin position="459"/>
        <end position="475"/>
    </location>
</feature>
<dbReference type="Pfam" id="PF00169">
    <property type="entry name" value="PH"/>
    <property type="match status" value="1"/>
</dbReference>
<evidence type="ECO:0000313" key="10">
    <source>
        <dbReference type="EMBL" id="MDI1486886.1"/>
    </source>
</evidence>
<evidence type="ECO:0000256" key="7">
    <source>
        <dbReference type="SAM" id="MobiDB-lite"/>
    </source>
</evidence>
<feature type="region of interest" description="Disordered" evidence="7">
    <location>
        <begin position="669"/>
        <end position="694"/>
    </location>
</feature>
<feature type="region of interest" description="Disordered" evidence="7">
    <location>
        <begin position="436"/>
        <end position="476"/>
    </location>
</feature>
<dbReference type="CDD" id="cd07609">
    <property type="entry name" value="BAR_SIP3_fungi"/>
    <property type="match status" value="1"/>
</dbReference>
<dbReference type="InterPro" id="IPR011993">
    <property type="entry name" value="PH-like_dom_sf"/>
</dbReference>
<accession>A0AA43TPU0</accession>
<evidence type="ECO:0000256" key="6">
    <source>
        <dbReference type="SAM" id="Coils"/>
    </source>
</evidence>
<dbReference type="GO" id="GO:0005737">
    <property type="term" value="C:cytoplasm"/>
    <property type="evidence" value="ECO:0007669"/>
    <property type="project" value="InterPro"/>
</dbReference>
<evidence type="ECO:0000256" key="2">
    <source>
        <dbReference type="ARBA" id="ARBA00006582"/>
    </source>
</evidence>
<feature type="domain" description="PH" evidence="8">
    <location>
        <begin position="301"/>
        <end position="402"/>
    </location>
</feature>
<protein>
    <submittedName>
        <fullName evidence="10">SNF1-interacting protein</fullName>
    </submittedName>
</protein>
<dbReference type="InterPro" id="IPR031968">
    <property type="entry name" value="VASt"/>
</dbReference>
<dbReference type="InterPro" id="IPR039463">
    <property type="entry name" value="Sip3/Lam1_BAR"/>
</dbReference>
<dbReference type="Proteomes" id="UP001161017">
    <property type="component" value="Unassembled WGS sequence"/>
</dbReference>
<comment type="subcellular location">
    <subcellularLocation>
        <location evidence="1">Membrane</location>
        <topology evidence="1">Single-pass membrane protein</topology>
    </subcellularLocation>
</comment>